<reference evidence="13" key="1">
    <citation type="submission" date="2015-04" db="EMBL/GenBank/DDBJ databases">
        <title>Physiological reanalysis, assessment of diazotrophy, and genome sequences of multiple isolates of Streptomyces thermoautotrophicus.</title>
        <authorList>
            <person name="MacKellar D.C."/>
            <person name="Lieber L."/>
            <person name="Norman J."/>
            <person name="Bolger A."/>
            <person name="Tobin C."/>
            <person name="Murray J.W."/>
            <person name="Chang R."/>
            <person name="Ford T."/>
            <person name="Nguyen P.Q."/>
            <person name="Woodward J."/>
            <person name="Permingeat H."/>
            <person name="Joshi N.S."/>
            <person name="Silver P.A."/>
            <person name="Usadel B."/>
            <person name="Rutherford A.W."/>
            <person name="Friesen M."/>
            <person name="Prell J."/>
        </authorList>
    </citation>
    <scope>NUCLEOTIDE SEQUENCE [LARGE SCALE GENOMIC DNA]</scope>
    <source>
        <strain evidence="13">H1</strain>
    </source>
</reference>
<dbReference type="PANTHER" id="PTHR11579:SF0">
    <property type="entry name" value="PROTEIN-L-ISOASPARTATE(D-ASPARTATE) O-METHYLTRANSFERASE"/>
    <property type="match status" value="1"/>
</dbReference>
<comment type="similarity">
    <text evidence="2">Belongs to the methyltransferase superfamily. L-isoaspartyl/D-aspartyl protein methyltransferase family.</text>
</comment>
<protein>
    <recommendedName>
        <fullName evidence="4">Protein-L-isoaspartate O-methyltransferase</fullName>
        <ecNumber evidence="3">2.1.1.77</ecNumber>
    </recommendedName>
    <alternativeName>
        <fullName evidence="11">L-isoaspartyl protein carboxyl methyltransferase</fullName>
    </alternativeName>
    <alternativeName>
        <fullName evidence="9">Protein L-isoaspartyl methyltransferase</fullName>
    </alternativeName>
    <alternativeName>
        <fullName evidence="10">Protein-beta-aspartate methyltransferase</fullName>
    </alternativeName>
</protein>
<evidence type="ECO:0000256" key="10">
    <source>
        <dbReference type="ARBA" id="ARBA00031323"/>
    </source>
</evidence>
<keyword evidence="13" id="KW-1185">Reference proteome</keyword>
<dbReference type="InterPro" id="IPR029063">
    <property type="entry name" value="SAM-dependent_MTases_sf"/>
</dbReference>
<dbReference type="PANTHER" id="PTHR11579">
    <property type="entry name" value="PROTEIN-L-ISOASPARTATE O-METHYLTRANSFERASE"/>
    <property type="match status" value="1"/>
</dbReference>
<dbReference type="Pfam" id="PF01135">
    <property type="entry name" value="PCMT"/>
    <property type="match status" value="1"/>
</dbReference>
<dbReference type="RefSeq" id="WP_066888648.1">
    <property type="nucleotide sequence ID" value="NZ_JYIJ01000018.1"/>
</dbReference>
<dbReference type="Proteomes" id="UP000070188">
    <property type="component" value="Unassembled WGS sequence"/>
</dbReference>
<comment type="caution">
    <text evidence="12">The sequence shown here is derived from an EMBL/GenBank/DDBJ whole genome shotgun (WGS) entry which is preliminary data.</text>
</comment>
<dbReference type="STRING" id="1469144.LI90_2929"/>
<evidence type="ECO:0000256" key="2">
    <source>
        <dbReference type="ARBA" id="ARBA00005369"/>
    </source>
</evidence>
<evidence type="ECO:0000256" key="4">
    <source>
        <dbReference type="ARBA" id="ARBA00013346"/>
    </source>
</evidence>
<evidence type="ECO:0000256" key="3">
    <source>
        <dbReference type="ARBA" id="ARBA00011890"/>
    </source>
</evidence>
<dbReference type="GO" id="GO:0032259">
    <property type="term" value="P:methylation"/>
    <property type="evidence" value="ECO:0007669"/>
    <property type="project" value="UniProtKB-KW"/>
</dbReference>
<dbReference type="PATRIC" id="fig|1469144.10.peg.3161"/>
<dbReference type="SUPFAM" id="SSF53335">
    <property type="entry name" value="S-adenosyl-L-methionine-dependent methyltransferases"/>
    <property type="match status" value="1"/>
</dbReference>
<dbReference type="OrthoDB" id="5143400at2"/>
<keyword evidence="5" id="KW-0963">Cytoplasm</keyword>
<gene>
    <name evidence="12" type="ORF">LI90_2929</name>
</gene>
<accession>A0A132MVY1</accession>
<evidence type="ECO:0000256" key="5">
    <source>
        <dbReference type="ARBA" id="ARBA00022490"/>
    </source>
</evidence>
<dbReference type="GO" id="GO:0005737">
    <property type="term" value="C:cytoplasm"/>
    <property type="evidence" value="ECO:0007669"/>
    <property type="project" value="UniProtKB-SubCell"/>
</dbReference>
<dbReference type="CDD" id="cd02440">
    <property type="entry name" value="AdoMet_MTases"/>
    <property type="match status" value="1"/>
</dbReference>
<dbReference type="EC" id="2.1.1.77" evidence="3"/>
<dbReference type="GO" id="GO:0004719">
    <property type="term" value="F:protein-L-isoaspartate (D-aspartate) O-methyltransferase activity"/>
    <property type="evidence" value="ECO:0007669"/>
    <property type="project" value="UniProtKB-EC"/>
</dbReference>
<dbReference type="AlphaFoldDB" id="A0A132MVY1"/>
<evidence type="ECO:0000256" key="7">
    <source>
        <dbReference type="ARBA" id="ARBA00022679"/>
    </source>
</evidence>
<proteinExistence type="inferred from homology"/>
<evidence type="ECO:0000313" key="12">
    <source>
        <dbReference type="EMBL" id="KWX01896.1"/>
    </source>
</evidence>
<evidence type="ECO:0000256" key="9">
    <source>
        <dbReference type="ARBA" id="ARBA00030757"/>
    </source>
</evidence>
<dbReference type="EMBL" id="LAXD01000001">
    <property type="protein sequence ID" value="KWX01896.1"/>
    <property type="molecule type" value="Genomic_DNA"/>
</dbReference>
<keyword evidence="6 12" id="KW-0489">Methyltransferase</keyword>
<dbReference type="InterPro" id="IPR000682">
    <property type="entry name" value="PCMT"/>
</dbReference>
<sequence>MTSIEAYRARLVDQLVRAGVLTDPAWRAAVETVPREVFVPRLVWLLGDDGWYTARELDADQRLELAYDARLTPVTQVDDLVDARPGDRGRCPSSSATMPELVVTMLEELEVSDGQRVLEIGTGSGYSAALLAARLGDDQVVTVEVDPAVAAAAGEALTTAGYKPCLVTGDGAAGWPDGAPYDRVIATCSVRWIPYAWVEQTRPGGLILAPLAGPFGNQGLVRLDVRGDGTAAGRLLARDVAFMRLRAHRPAGRPDQAERFGDPPTRPITLDPEEFIGDRFPAWVAGLPVIDADASVGRGEDESASYWLEADDGSLAVVDMPQQQTAYVGPRDLWGLVEDTWRWWVEAGRPGPWTFGITVTPERQWIWHESGRIWELPA</sequence>
<organism evidence="12 13">
    <name type="scientific">Carbonactinospora thermoautotrophica</name>
    <dbReference type="NCBI Taxonomy" id="1469144"/>
    <lineage>
        <taxon>Bacteria</taxon>
        <taxon>Bacillati</taxon>
        <taxon>Actinomycetota</taxon>
        <taxon>Actinomycetes</taxon>
        <taxon>Kitasatosporales</taxon>
        <taxon>Carbonactinosporaceae</taxon>
        <taxon>Carbonactinospora</taxon>
    </lineage>
</organism>
<comment type="subcellular location">
    <subcellularLocation>
        <location evidence="1">Cytoplasm</location>
    </subcellularLocation>
</comment>
<evidence type="ECO:0000256" key="11">
    <source>
        <dbReference type="ARBA" id="ARBA00031350"/>
    </source>
</evidence>
<name>A0A132MVY1_9ACTN</name>
<keyword evidence="8" id="KW-0949">S-adenosyl-L-methionine</keyword>
<evidence type="ECO:0000256" key="1">
    <source>
        <dbReference type="ARBA" id="ARBA00004496"/>
    </source>
</evidence>
<keyword evidence="7 12" id="KW-0808">Transferase</keyword>
<evidence type="ECO:0000256" key="8">
    <source>
        <dbReference type="ARBA" id="ARBA00022691"/>
    </source>
</evidence>
<dbReference type="Gene3D" id="3.40.50.150">
    <property type="entry name" value="Vaccinia Virus protein VP39"/>
    <property type="match status" value="1"/>
</dbReference>
<evidence type="ECO:0000313" key="13">
    <source>
        <dbReference type="Proteomes" id="UP000070188"/>
    </source>
</evidence>
<evidence type="ECO:0000256" key="6">
    <source>
        <dbReference type="ARBA" id="ARBA00022603"/>
    </source>
</evidence>